<keyword evidence="3" id="KW-1185">Reference proteome</keyword>
<gene>
    <name evidence="2" type="ORF">FOZ63_004295</name>
</gene>
<dbReference type="AlphaFoldDB" id="A0A7J6QMK1"/>
<dbReference type="Proteomes" id="UP000553632">
    <property type="component" value="Unassembled WGS sequence"/>
</dbReference>
<comment type="caution">
    <text evidence="2">The sequence shown here is derived from an EMBL/GenBank/DDBJ whole genome shotgun (WGS) entry which is preliminary data.</text>
</comment>
<feature type="region of interest" description="Disordered" evidence="1">
    <location>
        <begin position="148"/>
        <end position="182"/>
    </location>
</feature>
<feature type="region of interest" description="Disordered" evidence="1">
    <location>
        <begin position="94"/>
        <end position="119"/>
    </location>
</feature>
<dbReference type="EMBL" id="JABANO010031909">
    <property type="protein sequence ID" value="KAF4709498.1"/>
    <property type="molecule type" value="Genomic_DNA"/>
</dbReference>
<sequence length="257" mass="28202">MASGGYYPSGMSVPDLSVFRSTYHFMTDPEVPERSDYPPGYSGHQPKTKFLFGYGSPTAGRSTTVVRGHQVLEAAPPLPTGSWMCKPPLQRAQIPRPVTAPDGPSGQPEARPQQKQRQERRYFHPSTPFGEELFNPHYYCPPAYKISRSSEAEGSRTTGTGLRRSRSAVGEGQHPPRLSSPEGVFFGGGGTGYDIGSGVKSSWWPEASAAARPSTVYSGMYPTPGYHRPMPSMRYDGTAALFANLSSRPRLDRERRQ</sequence>
<reference evidence="2 3" key="1">
    <citation type="submission" date="2020-04" db="EMBL/GenBank/DDBJ databases">
        <title>Perkinsus olseni comparative genomics.</title>
        <authorList>
            <person name="Bogema D.R."/>
        </authorList>
    </citation>
    <scope>NUCLEOTIDE SEQUENCE [LARGE SCALE GENOMIC DNA]</scope>
    <source>
        <strain evidence="2 3">ATCC PRA-207</strain>
    </source>
</reference>
<name>A0A7J6QMK1_PEROL</name>
<proteinExistence type="predicted"/>
<evidence type="ECO:0000256" key="1">
    <source>
        <dbReference type="SAM" id="MobiDB-lite"/>
    </source>
</evidence>
<evidence type="ECO:0000313" key="3">
    <source>
        <dbReference type="Proteomes" id="UP000553632"/>
    </source>
</evidence>
<accession>A0A7J6QMK1</accession>
<evidence type="ECO:0000313" key="2">
    <source>
        <dbReference type="EMBL" id="KAF4709498.1"/>
    </source>
</evidence>
<protein>
    <submittedName>
        <fullName evidence="2">Uncharacterized protein</fullName>
    </submittedName>
</protein>
<organism evidence="2 3">
    <name type="scientific">Perkinsus olseni</name>
    <name type="common">Perkinsus atlanticus</name>
    <dbReference type="NCBI Taxonomy" id="32597"/>
    <lineage>
        <taxon>Eukaryota</taxon>
        <taxon>Sar</taxon>
        <taxon>Alveolata</taxon>
        <taxon>Perkinsozoa</taxon>
        <taxon>Perkinsea</taxon>
        <taxon>Perkinsida</taxon>
        <taxon>Perkinsidae</taxon>
        <taxon>Perkinsus</taxon>
    </lineage>
</organism>